<sequence>MAKQREKNKKKPQEDRLDLTKMQTSSYSSNTLVFNWFEDVRALETRLKDFQRKQKNSDLKVNHTRKTFYNLFKEFPFIQKGRYVKFGQTVQIVTPFTPGPNGKLGLTLCGTVTEKDIDEYGHFSDQSLVNVSPVRRPYVKNLFKILPCKGTLQEEGDDLRYGDEFLIATTGSWSGQPLYVRSDPPSAMSPGNDLNHGVVTFTAKEDSYCRWKALFEKRDEREAMETHPIEPETRMMIKQVMTNKSLSAEPTLWYQTFFGPEADVSVHDYRTPKRTDSVNSIWMFVTQEKRDSDRNPNNEGC</sequence>
<feature type="region of interest" description="Disordered" evidence="1">
    <location>
        <begin position="1"/>
        <end position="21"/>
    </location>
</feature>
<dbReference type="GO" id="GO:0060271">
    <property type="term" value="P:cilium assembly"/>
    <property type="evidence" value="ECO:0007669"/>
    <property type="project" value="TreeGrafter"/>
</dbReference>
<evidence type="ECO:0000313" key="2">
    <source>
        <dbReference type="EMBL" id="JAG11784.1"/>
    </source>
</evidence>
<protein>
    <submittedName>
        <fullName evidence="2">Uncharacterized protein C15orf26</fullName>
    </submittedName>
</protein>
<dbReference type="AlphaFoldDB" id="A0A0A9WVK9"/>
<gene>
    <name evidence="2" type="ORF">CM83_4914</name>
</gene>
<reference evidence="2" key="1">
    <citation type="journal article" date="2014" name="PLoS ONE">
        <title>Transcriptome-Based Identification of ABC Transporters in the Western Tarnished Plant Bug Lygus hesperus.</title>
        <authorList>
            <person name="Hull J.J."/>
            <person name="Chaney K."/>
            <person name="Geib S.M."/>
            <person name="Fabrick J.A."/>
            <person name="Brent C.S."/>
            <person name="Walsh D."/>
            <person name="Lavine L.C."/>
        </authorList>
    </citation>
    <scope>NUCLEOTIDE SEQUENCE</scope>
</reference>
<evidence type="ECO:0000313" key="3">
    <source>
        <dbReference type="EMBL" id="JAG53949.1"/>
    </source>
</evidence>
<dbReference type="PANTHER" id="PTHR24274">
    <property type="entry name" value="CILIA- AND FLAGELLA-ASSOCIATED PROTEIN 161"/>
    <property type="match status" value="1"/>
</dbReference>
<organism evidence="2">
    <name type="scientific">Lygus hesperus</name>
    <name type="common">Western plant bug</name>
    <dbReference type="NCBI Taxonomy" id="30085"/>
    <lineage>
        <taxon>Eukaryota</taxon>
        <taxon>Metazoa</taxon>
        <taxon>Ecdysozoa</taxon>
        <taxon>Arthropoda</taxon>
        <taxon>Hexapoda</taxon>
        <taxon>Insecta</taxon>
        <taxon>Pterygota</taxon>
        <taxon>Neoptera</taxon>
        <taxon>Paraneoptera</taxon>
        <taxon>Hemiptera</taxon>
        <taxon>Heteroptera</taxon>
        <taxon>Panheteroptera</taxon>
        <taxon>Cimicomorpha</taxon>
        <taxon>Miridae</taxon>
        <taxon>Mirini</taxon>
        <taxon>Lygus</taxon>
    </lineage>
</organism>
<feature type="compositionally biased region" description="Basic residues" evidence="1">
    <location>
        <begin position="1"/>
        <end position="10"/>
    </location>
</feature>
<name>A0A0A9WVK9_LYGHE</name>
<evidence type="ECO:0000256" key="1">
    <source>
        <dbReference type="SAM" id="MobiDB-lite"/>
    </source>
</evidence>
<dbReference type="Pfam" id="PF24569">
    <property type="entry name" value="CFAP161"/>
    <property type="match status" value="1"/>
</dbReference>
<dbReference type="EMBL" id="GBRD01011875">
    <property type="protein sequence ID" value="JAG53949.1"/>
    <property type="molecule type" value="Transcribed_RNA"/>
</dbReference>
<reference evidence="2" key="2">
    <citation type="submission" date="2014-07" db="EMBL/GenBank/DDBJ databases">
        <authorList>
            <person name="Hull J."/>
        </authorList>
    </citation>
    <scope>NUCLEOTIDE SEQUENCE</scope>
</reference>
<accession>A0A0A9WVK9</accession>
<proteinExistence type="predicted"/>
<reference evidence="3" key="3">
    <citation type="submission" date="2014-09" db="EMBL/GenBank/DDBJ databases">
        <authorList>
            <person name="Magalhaes I.L.F."/>
            <person name="Oliveira U."/>
            <person name="Santos F.R."/>
            <person name="Vidigal T.H.D.A."/>
            <person name="Brescovit A.D."/>
            <person name="Santos A.J."/>
        </authorList>
    </citation>
    <scope>NUCLEOTIDE SEQUENCE</scope>
</reference>
<dbReference type="PANTHER" id="PTHR24274:SF1">
    <property type="entry name" value="CILIA- AND FLAGELLA-ASSOCIATED PROTEIN 161"/>
    <property type="match status" value="1"/>
</dbReference>
<dbReference type="GO" id="GO:0031514">
    <property type="term" value="C:motile cilium"/>
    <property type="evidence" value="ECO:0007669"/>
    <property type="project" value="TreeGrafter"/>
</dbReference>
<dbReference type="InterPro" id="IPR055325">
    <property type="entry name" value="CF161"/>
</dbReference>
<dbReference type="EMBL" id="GBHO01031820">
    <property type="protein sequence ID" value="JAG11784.1"/>
    <property type="molecule type" value="Transcribed_RNA"/>
</dbReference>